<name>A0A0I9Z8B8_9MYCO</name>
<feature type="domain" description="GFO/IDH/MocA-like oxidoreductase" evidence="2">
    <location>
        <begin position="138"/>
        <end position="258"/>
    </location>
</feature>
<keyword evidence="4" id="KW-1185">Reference proteome</keyword>
<dbReference type="InterPro" id="IPR055170">
    <property type="entry name" value="GFO_IDH_MocA-like_dom"/>
</dbReference>
<evidence type="ECO:0000259" key="2">
    <source>
        <dbReference type="Pfam" id="PF22725"/>
    </source>
</evidence>
<dbReference type="AlphaFoldDB" id="A0A0I9Z8B8"/>
<dbReference type="EMBL" id="LDPR01000005">
    <property type="protein sequence ID" value="KLO37458.1"/>
    <property type="molecule type" value="Genomic_DNA"/>
</dbReference>
<protein>
    <recommendedName>
        <fullName evidence="5">Gfo/Idh/MocA-like oxidoreductase N-terminal domain-containing protein</fullName>
    </recommendedName>
</protein>
<dbReference type="InterPro" id="IPR051450">
    <property type="entry name" value="Gfo/Idh/MocA_Oxidoreductases"/>
</dbReference>
<evidence type="ECO:0000259" key="1">
    <source>
        <dbReference type="Pfam" id="PF01408"/>
    </source>
</evidence>
<dbReference type="PANTHER" id="PTHR43377:SF1">
    <property type="entry name" value="BILIVERDIN REDUCTASE A"/>
    <property type="match status" value="1"/>
</dbReference>
<gene>
    <name evidence="3" type="ORF">ABH38_08670</name>
</gene>
<dbReference type="GO" id="GO:0000166">
    <property type="term" value="F:nucleotide binding"/>
    <property type="evidence" value="ECO:0007669"/>
    <property type="project" value="InterPro"/>
</dbReference>
<evidence type="ECO:0000313" key="4">
    <source>
        <dbReference type="Proteomes" id="UP000036334"/>
    </source>
</evidence>
<dbReference type="Pfam" id="PF22725">
    <property type="entry name" value="GFO_IDH_MocA_C3"/>
    <property type="match status" value="1"/>
</dbReference>
<dbReference type="PATRIC" id="fig|29311.18.peg.1402"/>
<proteinExistence type="predicted"/>
<dbReference type="Proteomes" id="UP000036334">
    <property type="component" value="Unassembled WGS sequence"/>
</dbReference>
<dbReference type="SUPFAM" id="SSF51735">
    <property type="entry name" value="NAD(P)-binding Rossmann-fold domains"/>
    <property type="match status" value="1"/>
</dbReference>
<dbReference type="SUPFAM" id="SSF55347">
    <property type="entry name" value="Glyceraldehyde-3-phosphate dehydrogenase-like, C-terminal domain"/>
    <property type="match status" value="1"/>
</dbReference>
<dbReference type="PANTHER" id="PTHR43377">
    <property type="entry name" value="BILIVERDIN REDUCTASE A"/>
    <property type="match status" value="1"/>
</dbReference>
<evidence type="ECO:0000313" key="3">
    <source>
        <dbReference type="EMBL" id="KLO37458.1"/>
    </source>
</evidence>
<dbReference type="InterPro" id="IPR036291">
    <property type="entry name" value="NAD(P)-bd_dom_sf"/>
</dbReference>
<dbReference type="InterPro" id="IPR000683">
    <property type="entry name" value="Gfo/Idh/MocA-like_OxRdtase_N"/>
</dbReference>
<dbReference type="Pfam" id="PF01408">
    <property type="entry name" value="GFO_IDH_MocA"/>
    <property type="match status" value="1"/>
</dbReference>
<sequence length="363" mass="38543">MTGATVIRIVLVGCGAISEFAHVSALDALASDCRVVAVVDLATDRRNVIGTRLGVAASHRYADVDTFLSSGLSADLAVVALPPTVAGNVVRRLLNAGLRVLTEKPFTGNAAEVRQLEGAPTDRRFGVIHNYLYRSDVIQARRLLGTGVLGPPRIIRLERLDPDHFHGKGINPHWRRVNQSGGCVIDNAYHWVYVAQELAGAPVASVTANLSPADPDAATDVAVITLEHTNGALSSVQVAWCARASLPVLEVHGEQASLCLQGDGNSCVCVTSSGVAYEMPASDADSPYRLMYRQVIDSIHAGEGFGASAEQCASVLDVLEAAIQSARVGKRVNLRSSGPLLVFGSARRIKTETPTHLSSENRR</sequence>
<feature type="domain" description="Gfo/Idh/MocA-like oxidoreductase N-terminal" evidence="1">
    <location>
        <begin position="7"/>
        <end position="116"/>
    </location>
</feature>
<comment type="caution">
    <text evidence="3">The sequence shown here is derived from an EMBL/GenBank/DDBJ whole genome shotgun (WGS) entry which is preliminary data.</text>
</comment>
<evidence type="ECO:0008006" key="5">
    <source>
        <dbReference type="Google" id="ProtNLM"/>
    </source>
</evidence>
<dbReference type="Gene3D" id="3.30.360.10">
    <property type="entry name" value="Dihydrodipicolinate Reductase, domain 2"/>
    <property type="match status" value="1"/>
</dbReference>
<dbReference type="RefSeq" id="WP_047315751.1">
    <property type="nucleotide sequence ID" value="NZ_LDPQ01000016.1"/>
</dbReference>
<reference evidence="3 4" key="1">
    <citation type="submission" date="2015-05" db="EMBL/GenBank/DDBJ databases">
        <title>Genome sequence of Mycobacterium haemophilum.</title>
        <authorList>
            <person name="Greninger A.L."/>
            <person name="Cunningham G."/>
            <person name="Miller S."/>
        </authorList>
    </citation>
    <scope>NUCLEOTIDE SEQUENCE [LARGE SCALE GENOMIC DNA]</scope>
    <source>
        <strain evidence="4">UC1</strain>
    </source>
</reference>
<accession>A0A0I9Z8B8</accession>
<organism evidence="3 4">
    <name type="scientific">Mycobacterium haemophilum</name>
    <dbReference type="NCBI Taxonomy" id="29311"/>
    <lineage>
        <taxon>Bacteria</taxon>
        <taxon>Bacillati</taxon>
        <taxon>Actinomycetota</taxon>
        <taxon>Actinomycetes</taxon>
        <taxon>Mycobacteriales</taxon>
        <taxon>Mycobacteriaceae</taxon>
        <taxon>Mycobacterium</taxon>
    </lineage>
</organism>
<dbReference type="Gene3D" id="3.40.50.720">
    <property type="entry name" value="NAD(P)-binding Rossmann-like Domain"/>
    <property type="match status" value="1"/>
</dbReference>
<dbReference type="OrthoDB" id="9815825at2"/>